<proteinExistence type="predicted"/>
<evidence type="ECO:0000256" key="11">
    <source>
        <dbReference type="PROSITE-ProRule" id="PRU00094"/>
    </source>
</evidence>
<evidence type="ECO:0000256" key="5">
    <source>
        <dbReference type="ARBA" id="ARBA00022833"/>
    </source>
</evidence>
<protein>
    <recommendedName>
        <fullName evidence="10">Zinc finger transcription factor Trps1</fullName>
    </recommendedName>
</protein>
<keyword evidence="4 11" id="KW-0863">Zinc-finger</keyword>
<dbReference type="FunFam" id="3.30.50.10:FF:000020">
    <property type="entry name" value="Zinc finger transcription factor Trps1"/>
    <property type="match status" value="1"/>
</dbReference>
<organism evidence="13 14">
    <name type="scientific">Triplophysa tibetana</name>
    <dbReference type="NCBI Taxonomy" id="1572043"/>
    <lineage>
        <taxon>Eukaryota</taxon>
        <taxon>Metazoa</taxon>
        <taxon>Chordata</taxon>
        <taxon>Craniata</taxon>
        <taxon>Vertebrata</taxon>
        <taxon>Euteleostomi</taxon>
        <taxon>Actinopterygii</taxon>
        <taxon>Neopterygii</taxon>
        <taxon>Teleostei</taxon>
        <taxon>Ostariophysi</taxon>
        <taxon>Cypriniformes</taxon>
        <taxon>Nemacheilidae</taxon>
        <taxon>Triplophysa</taxon>
    </lineage>
</organism>
<dbReference type="EMBL" id="SOYY01000016">
    <property type="protein sequence ID" value="KAA0710326.1"/>
    <property type="molecule type" value="Genomic_DNA"/>
</dbReference>
<feature type="domain" description="GATA-type" evidence="12">
    <location>
        <begin position="116"/>
        <end position="157"/>
    </location>
</feature>
<evidence type="ECO:0000256" key="3">
    <source>
        <dbReference type="ARBA" id="ARBA00022737"/>
    </source>
</evidence>
<dbReference type="GO" id="GO:0006357">
    <property type="term" value="P:regulation of transcription by RNA polymerase II"/>
    <property type="evidence" value="ECO:0007669"/>
    <property type="project" value="TreeGrafter"/>
</dbReference>
<dbReference type="PROSITE" id="PS00344">
    <property type="entry name" value="GATA_ZN_FINGER_1"/>
    <property type="match status" value="1"/>
</dbReference>
<keyword evidence="9" id="KW-0539">Nucleus</keyword>
<evidence type="ECO:0000256" key="6">
    <source>
        <dbReference type="ARBA" id="ARBA00023015"/>
    </source>
</evidence>
<dbReference type="PANTHER" id="PTHR47034">
    <property type="entry name" value="ZINC FINGER TRANSCRIPTION FACTOR TRPS1"/>
    <property type="match status" value="1"/>
</dbReference>
<evidence type="ECO:0000256" key="2">
    <source>
        <dbReference type="ARBA" id="ARBA00022723"/>
    </source>
</evidence>
<keyword evidence="3" id="KW-0677">Repeat</keyword>
<dbReference type="PRINTS" id="PR00619">
    <property type="entry name" value="GATAZNFINGER"/>
</dbReference>
<dbReference type="SUPFAM" id="SSF57716">
    <property type="entry name" value="Glucocorticoid receptor-like (DNA-binding domain)"/>
    <property type="match status" value="1"/>
</dbReference>
<keyword evidence="14" id="KW-1185">Reference proteome</keyword>
<keyword evidence="2" id="KW-0479">Metal-binding</keyword>
<dbReference type="PANTHER" id="PTHR47034:SF1">
    <property type="entry name" value="ZINC FINGER TRANSCRIPTION FACTOR TRPS1"/>
    <property type="match status" value="1"/>
</dbReference>
<dbReference type="GO" id="GO:0005634">
    <property type="term" value="C:nucleus"/>
    <property type="evidence" value="ECO:0007669"/>
    <property type="project" value="UniProtKB-SubCell"/>
</dbReference>
<gene>
    <name evidence="13" type="ORF">E1301_Tti012425</name>
</gene>
<reference evidence="13 14" key="1">
    <citation type="journal article" date="2019" name="Mol. Ecol. Resour.">
        <title>Chromosome-level genome assembly of Triplophysa tibetana, a fish adapted to the harsh high-altitude environment of the Tibetan Plateau.</title>
        <authorList>
            <person name="Yang X."/>
            <person name="Liu H."/>
            <person name="Ma Z."/>
            <person name="Zou Y."/>
            <person name="Zou M."/>
            <person name="Mao Y."/>
            <person name="Li X."/>
            <person name="Wang H."/>
            <person name="Chen T."/>
            <person name="Wang W."/>
            <person name="Yang R."/>
        </authorList>
    </citation>
    <scope>NUCLEOTIDE SEQUENCE [LARGE SCALE GENOMIC DNA]</scope>
    <source>
        <strain evidence="13">TTIB1903HZAU</strain>
        <tissue evidence="13">Muscle</tissue>
    </source>
</reference>
<dbReference type="GO" id="GO:0000977">
    <property type="term" value="F:RNA polymerase II transcription regulatory region sequence-specific DNA binding"/>
    <property type="evidence" value="ECO:0007669"/>
    <property type="project" value="TreeGrafter"/>
</dbReference>
<evidence type="ECO:0000313" key="13">
    <source>
        <dbReference type="EMBL" id="KAA0710326.1"/>
    </source>
</evidence>
<dbReference type="GO" id="GO:0003700">
    <property type="term" value="F:DNA-binding transcription factor activity"/>
    <property type="evidence" value="ECO:0007669"/>
    <property type="project" value="InterPro"/>
</dbReference>
<dbReference type="Proteomes" id="UP000324632">
    <property type="component" value="Chromosome 16"/>
</dbReference>
<dbReference type="AlphaFoldDB" id="A0A5A9NN68"/>
<evidence type="ECO:0000256" key="7">
    <source>
        <dbReference type="ARBA" id="ARBA00023125"/>
    </source>
</evidence>
<dbReference type="Pfam" id="PF00320">
    <property type="entry name" value="GATA"/>
    <property type="match status" value="1"/>
</dbReference>
<dbReference type="SMART" id="SM00401">
    <property type="entry name" value="ZnF_GATA"/>
    <property type="match status" value="1"/>
</dbReference>
<evidence type="ECO:0000259" key="12">
    <source>
        <dbReference type="PROSITE" id="PS50114"/>
    </source>
</evidence>
<keyword evidence="7" id="KW-0238">DNA-binding</keyword>
<accession>A0A5A9NN68</accession>
<dbReference type="Gene3D" id="3.30.50.10">
    <property type="entry name" value="Erythroid Transcription Factor GATA-1, subunit A"/>
    <property type="match status" value="1"/>
</dbReference>
<comment type="caution">
    <text evidence="13">The sequence shown here is derived from an EMBL/GenBank/DDBJ whole genome shotgun (WGS) entry which is preliminary data.</text>
</comment>
<dbReference type="InterPro" id="IPR000679">
    <property type="entry name" value="Znf_GATA"/>
</dbReference>
<evidence type="ECO:0000256" key="8">
    <source>
        <dbReference type="ARBA" id="ARBA00023163"/>
    </source>
</evidence>
<comment type="subcellular location">
    <subcellularLocation>
        <location evidence="1">Nucleus</location>
    </subcellularLocation>
</comment>
<dbReference type="CDD" id="cd00202">
    <property type="entry name" value="ZnF_GATA"/>
    <property type="match status" value="1"/>
</dbReference>
<keyword evidence="6" id="KW-0805">Transcription regulation</keyword>
<evidence type="ECO:0000313" key="14">
    <source>
        <dbReference type="Proteomes" id="UP000324632"/>
    </source>
</evidence>
<dbReference type="InterPro" id="IPR013088">
    <property type="entry name" value="Znf_NHR/GATA"/>
</dbReference>
<keyword evidence="5" id="KW-0862">Zinc</keyword>
<dbReference type="GO" id="GO:0008270">
    <property type="term" value="F:zinc ion binding"/>
    <property type="evidence" value="ECO:0007669"/>
    <property type="project" value="UniProtKB-KW"/>
</dbReference>
<evidence type="ECO:0000256" key="4">
    <source>
        <dbReference type="ARBA" id="ARBA00022771"/>
    </source>
</evidence>
<evidence type="ECO:0000256" key="1">
    <source>
        <dbReference type="ARBA" id="ARBA00004123"/>
    </source>
</evidence>
<keyword evidence="8" id="KW-0804">Transcription</keyword>
<dbReference type="PROSITE" id="PS50114">
    <property type="entry name" value="GATA_ZN_FINGER_2"/>
    <property type="match status" value="1"/>
</dbReference>
<sequence length="210" mass="22941">MYSSPKMKGASPYVPFHPRKQLAASRNYNVRHDCSYNHSKMEPKRAGSDLRDLFFSFSLIFVGTSVSRNTDRAGDKGNLAILARTPRGVLFPLVLKLRGGAPGIPPSICRKKARRRGSGVFCANCLTTKTSLWRKNANGGYVCNACGLYQKLHSQLRFDRFISVLSSEDAGGSPGEEPFWPSSALQPANGPMEVISHQLGAPLPTVLTNT</sequence>
<evidence type="ECO:0000256" key="9">
    <source>
        <dbReference type="ARBA" id="ARBA00023242"/>
    </source>
</evidence>
<name>A0A5A9NN68_9TELE</name>
<evidence type="ECO:0000256" key="10">
    <source>
        <dbReference type="ARBA" id="ARBA00073694"/>
    </source>
</evidence>
<dbReference type="InterPro" id="IPR028440">
    <property type="entry name" value="TRPS1"/>
</dbReference>